<feature type="domain" description="Cyclin C-terminal" evidence="11">
    <location>
        <begin position="286"/>
        <end position="403"/>
    </location>
</feature>
<keyword evidence="7" id="KW-0131">Cell cycle</keyword>
<dbReference type="InterPro" id="IPR004367">
    <property type="entry name" value="Cyclin_C-dom"/>
</dbReference>
<comment type="similarity">
    <text evidence="2">Belongs to the cyclin family. Cyclin AB subfamily.</text>
</comment>
<dbReference type="Gene3D" id="1.10.472.10">
    <property type="entry name" value="Cyclin-like"/>
    <property type="match status" value="2"/>
</dbReference>
<dbReference type="SMART" id="SM01332">
    <property type="entry name" value="Cyclin_C"/>
    <property type="match status" value="1"/>
</dbReference>
<dbReference type="Proteomes" id="UP000187406">
    <property type="component" value="Unassembled WGS sequence"/>
</dbReference>
<dbReference type="Pfam" id="PF00134">
    <property type="entry name" value="Cyclin_N"/>
    <property type="match status" value="1"/>
</dbReference>
<dbReference type="SMART" id="SM00385">
    <property type="entry name" value="CYCLIN"/>
    <property type="match status" value="2"/>
</dbReference>
<dbReference type="CDD" id="cd20511">
    <property type="entry name" value="CYCLIN_AtCycB-like_rpt2"/>
    <property type="match status" value="1"/>
</dbReference>
<dbReference type="STRING" id="3775.A0A1Q3B644"/>
<dbReference type="OrthoDB" id="5590282at2759"/>
<sequence length="411" mass="46222">MAGSDENNPGVIGPANIQRGLHGGGGKIAAATGQRRALSAINRNIIGDPPYPCAVTKRGFSEKPAIDAKIPPIPVNRPITRKFAAQLANKQQTKKPVPSHPISSESEDLAIIDVEDCKPMFVDHMEEVEMEDVAEEPVLDIDSCDKKNQLAVVEYVDDIYRFYKKAESSGCVPSNYMSQQYDINDRMRGILIDWLIEVHYKFELLDETLFLTVNLIDRFLAVKPVVRKKLQLVGVTAMLLACKYEEVSVPVVEDLISISDKAYSRREVLEMEKLMVNTLQFNLSVPTPFVFMRRFLKAAQSDKKLELLSFFMIELCLVEYEMLKFPPSLLAAAAIYTAQCTLCGSKLWSKTTEWHTSYSEEQLLECSRLMVSFHQKAGMGNLTGVHRKYSTSKFGYAARTEPANFILEPSF</sequence>
<keyword evidence="13" id="KW-1185">Reference proteome</keyword>
<dbReference type="GO" id="GO:0044772">
    <property type="term" value="P:mitotic cell cycle phase transition"/>
    <property type="evidence" value="ECO:0007669"/>
    <property type="project" value="InterPro"/>
</dbReference>
<keyword evidence="5" id="KW-0498">Mitosis</keyword>
<dbReference type="FunCoup" id="A0A1Q3B644">
    <property type="interactions" value="1232"/>
</dbReference>
<evidence type="ECO:0000256" key="5">
    <source>
        <dbReference type="ARBA" id="ARBA00022776"/>
    </source>
</evidence>
<dbReference type="GO" id="GO:0016538">
    <property type="term" value="F:cyclin-dependent protein serine/threonine kinase regulator activity"/>
    <property type="evidence" value="ECO:0007669"/>
    <property type="project" value="InterPro"/>
</dbReference>
<proteinExistence type="inferred from homology"/>
<dbReference type="InterPro" id="IPR048258">
    <property type="entry name" value="Cyclins_cyclin-box"/>
</dbReference>
<accession>A0A1Q3B644</accession>
<dbReference type="InterPro" id="IPR046965">
    <property type="entry name" value="Cyclin_A/B-like"/>
</dbReference>
<comment type="caution">
    <text evidence="12">The sequence shown here is derived from an EMBL/GenBank/DDBJ whole genome shotgun (WGS) entry which is preliminary data.</text>
</comment>
<evidence type="ECO:0000313" key="12">
    <source>
        <dbReference type="EMBL" id="GAV63478.1"/>
    </source>
</evidence>
<organism evidence="12 13">
    <name type="scientific">Cephalotus follicularis</name>
    <name type="common">Albany pitcher plant</name>
    <dbReference type="NCBI Taxonomy" id="3775"/>
    <lineage>
        <taxon>Eukaryota</taxon>
        <taxon>Viridiplantae</taxon>
        <taxon>Streptophyta</taxon>
        <taxon>Embryophyta</taxon>
        <taxon>Tracheophyta</taxon>
        <taxon>Spermatophyta</taxon>
        <taxon>Magnoliopsida</taxon>
        <taxon>eudicotyledons</taxon>
        <taxon>Gunneridae</taxon>
        <taxon>Pentapetalae</taxon>
        <taxon>rosids</taxon>
        <taxon>fabids</taxon>
        <taxon>Oxalidales</taxon>
        <taxon>Cephalotaceae</taxon>
        <taxon>Cephalotus</taxon>
    </lineage>
</organism>
<gene>
    <name evidence="12" type="ORF">CFOL_v3_06996</name>
</gene>
<evidence type="ECO:0000259" key="11">
    <source>
        <dbReference type="SMART" id="SM01332"/>
    </source>
</evidence>
<dbReference type="InterPro" id="IPR006671">
    <property type="entry name" value="Cyclin_N"/>
</dbReference>
<evidence type="ECO:0000256" key="6">
    <source>
        <dbReference type="ARBA" id="ARBA00023127"/>
    </source>
</evidence>
<dbReference type="GO" id="GO:0051301">
    <property type="term" value="P:cell division"/>
    <property type="evidence" value="ECO:0007669"/>
    <property type="project" value="UniProtKB-KW"/>
</dbReference>
<feature type="domain" description="Cyclin-like" evidence="10">
    <location>
        <begin position="193"/>
        <end position="277"/>
    </location>
</feature>
<dbReference type="InterPro" id="IPR036915">
    <property type="entry name" value="Cyclin-like_sf"/>
</dbReference>
<evidence type="ECO:0000256" key="1">
    <source>
        <dbReference type="ARBA" id="ARBA00003222"/>
    </source>
</evidence>
<dbReference type="EMBL" id="BDDD01000306">
    <property type="protein sequence ID" value="GAV63478.1"/>
    <property type="molecule type" value="Genomic_DNA"/>
</dbReference>
<evidence type="ECO:0000313" key="13">
    <source>
        <dbReference type="Proteomes" id="UP000187406"/>
    </source>
</evidence>
<keyword evidence="6 9" id="KW-0195">Cyclin</keyword>
<dbReference type="PROSITE" id="PS00292">
    <property type="entry name" value="CYCLINS"/>
    <property type="match status" value="1"/>
</dbReference>
<dbReference type="AlphaFoldDB" id="A0A1Q3B644"/>
<name>A0A1Q3B644_CEPFO</name>
<dbReference type="InterPro" id="IPR039361">
    <property type="entry name" value="Cyclin"/>
</dbReference>
<evidence type="ECO:0000256" key="9">
    <source>
        <dbReference type="RuleBase" id="RU000383"/>
    </source>
</evidence>
<dbReference type="InParanoid" id="A0A1Q3B644"/>
<evidence type="ECO:0000256" key="3">
    <source>
        <dbReference type="ARBA" id="ARBA00011177"/>
    </source>
</evidence>
<dbReference type="SUPFAM" id="SSF47954">
    <property type="entry name" value="Cyclin-like"/>
    <property type="match status" value="2"/>
</dbReference>
<feature type="domain" description="Cyclin-like" evidence="10">
    <location>
        <begin position="290"/>
        <end position="372"/>
    </location>
</feature>
<evidence type="ECO:0000256" key="2">
    <source>
        <dbReference type="ARBA" id="ARBA00006955"/>
    </source>
</evidence>
<dbReference type="FunFam" id="1.10.472.10:FF:000032">
    <property type="entry name" value="G2/mitotic-specific cyclin-1"/>
    <property type="match status" value="1"/>
</dbReference>
<protein>
    <recommendedName>
        <fullName evidence="8">B-like cyclin</fullName>
    </recommendedName>
</protein>
<dbReference type="CDD" id="cd20567">
    <property type="entry name" value="CYCLIN_AtCycB-like_rpt1"/>
    <property type="match status" value="1"/>
</dbReference>
<evidence type="ECO:0000256" key="7">
    <source>
        <dbReference type="ARBA" id="ARBA00023306"/>
    </source>
</evidence>
<evidence type="ECO:0000259" key="10">
    <source>
        <dbReference type="SMART" id="SM00385"/>
    </source>
</evidence>
<dbReference type="Pfam" id="PF02984">
    <property type="entry name" value="Cyclin_C"/>
    <property type="match status" value="1"/>
</dbReference>
<keyword evidence="4" id="KW-0132">Cell division</keyword>
<reference evidence="13" key="1">
    <citation type="submission" date="2016-04" db="EMBL/GenBank/DDBJ databases">
        <title>Cephalotus genome sequencing.</title>
        <authorList>
            <person name="Fukushima K."/>
            <person name="Hasebe M."/>
            <person name="Fang X."/>
        </authorList>
    </citation>
    <scope>NUCLEOTIDE SEQUENCE [LARGE SCALE GENOMIC DNA]</scope>
    <source>
        <strain evidence="13">cv. St1</strain>
    </source>
</reference>
<evidence type="ECO:0000256" key="4">
    <source>
        <dbReference type="ARBA" id="ARBA00022618"/>
    </source>
</evidence>
<comment type="subunit">
    <text evidence="3">Interacts with the CDC2 protein kinase to form a serine/threonine kinase holoenzyme complex also known as maturation promoting factor (MPF). The cyclin subunit imparts substrate specificity to the complex.</text>
</comment>
<comment type="function">
    <text evidence="1">Essential for the control of the cell cycle at the G2/M (mitosis) transition.</text>
</comment>
<evidence type="ECO:0000256" key="8">
    <source>
        <dbReference type="ARBA" id="ARBA00032263"/>
    </source>
</evidence>
<dbReference type="InterPro" id="IPR013763">
    <property type="entry name" value="Cyclin-like_dom"/>
</dbReference>
<dbReference type="PIRSF" id="PIRSF001771">
    <property type="entry name" value="Cyclin_A_B_D_E"/>
    <property type="match status" value="1"/>
</dbReference>
<dbReference type="PANTHER" id="PTHR10177">
    <property type="entry name" value="CYCLINS"/>
    <property type="match status" value="1"/>
</dbReference>
<dbReference type="GO" id="GO:0010332">
    <property type="term" value="P:response to gamma radiation"/>
    <property type="evidence" value="ECO:0007669"/>
    <property type="project" value="UniProtKB-ARBA"/>
</dbReference>